<dbReference type="AlphaFoldDB" id="A0A1L8CPC6"/>
<evidence type="ECO:0000259" key="1">
    <source>
        <dbReference type="Pfam" id="PF07238"/>
    </source>
</evidence>
<dbReference type="InterPro" id="IPR009875">
    <property type="entry name" value="PilZ_domain"/>
</dbReference>
<protein>
    <submittedName>
        <fullName evidence="2">PilZ domain protein</fullName>
    </submittedName>
</protein>
<name>A0A1L8CPC6_9PROT</name>
<proteinExistence type="predicted"/>
<dbReference type="GO" id="GO:0035438">
    <property type="term" value="F:cyclic-di-GMP binding"/>
    <property type="evidence" value="ECO:0007669"/>
    <property type="project" value="InterPro"/>
</dbReference>
<keyword evidence="3" id="KW-1185">Reference proteome</keyword>
<dbReference type="Proteomes" id="UP000231632">
    <property type="component" value="Unassembled WGS sequence"/>
</dbReference>
<evidence type="ECO:0000313" key="3">
    <source>
        <dbReference type="Proteomes" id="UP000231632"/>
    </source>
</evidence>
<dbReference type="SUPFAM" id="SSF141371">
    <property type="entry name" value="PilZ domain-like"/>
    <property type="match status" value="1"/>
</dbReference>
<feature type="domain" description="PilZ" evidence="1">
    <location>
        <begin position="4"/>
        <end position="98"/>
    </location>
</feature>
<reference evidence="2 3" key="1">
    <citation type="journal article" date="2017" name="Arch. Microbiol.">
        <title>Mariprofundus micogutta sp. nov., a novel iron-oxidizing zetaproteobacterium isolated from a deep-sea hydrothermal field at the Bayonnaise knoll of the Izu-Ogasawara arc, and a description of Mariprofundales ord. nov. and Zetaproteobacteria classis nov.</title>
        <authorList>
            <person name="Makita H."/>
            <person name="Tanaka E."/>
            <person name="Mitsunobu S."/>
            <person name="Miyazaki M."/>
            <person name="Nunoura T."/>
            <person name="Uematsu K."/>
            <person name="Takaki Y."/>
            <person name="Nishi S."/>
            <person name="Shimamura S."/>
            <person name="Takai K."/>
        </authorList>
    </citation>
    <scope>NUCLEOTIDE SEQUENCE [LARGE SCALE GENOMIC DNA]</scope>
    <source>
        <strain evidence="2 3">ET2</strain>
    </source>
</reference>
<dbReference type="STRING" id="1921010.MMIC_P1750"/>
<sequence length="140" mass="16283">MDDERRQYYRHPIDIPIQVYPQHESAEYAPMSDLSEGGLSFQTNVFIEAGKVLRVRIPYVDPPFDAPCVVCWQRPFENGKGFEVGVMFRDEETAFRIKMVQQVCHIKNYQKQQSKEGRNISFEEASLEWIGKFAADFGRA</sequence>
<dbReference type="Gene3D" id="2.40.10.220">
    <property type="entry name" value="predicted glycosyltransferase like domains"/>
    <property type="match status" value="1"/>
</dbReference>
<gene>
    <name evidence="2" type="ORF">MMIC_P1750</name>
</gene>
<dbReference type="OrthoDB" id="8906365at2"/>
<evidence type="ECO:0000313" key="2">
    <source>
        <dbReference type="EMBL" id="GAV20776.1"/>
    </source>
</evidence>
<organism evidence="2 3">
    <name type="scientific">Mariprofundus micogutta</name>
    <dbReference type="NCBI Taxonomy" id="1921010"/>
    <lineage>
        <taxon>Bacteria</taxon>
        <taxon>Pseudomonadati</taxon>
        <taxon>Pseudomonadota</taxon>
        <taxon>Candidatius Mariprofundia</taxon>
        <taxon>Mariprofundales</taxon>
        <taxon>Mariprofundaceae</taxon>
        <taxon>Mariprofundus</taxon>
    </lineage>
</organism>
<dbReference type="Pfam" id="PF07238">
    <property type="entry name" value="PilZ"/>
    <property type="match status" value="1"/>
</dbReference>
<dbReference type="EMBL" id="BDFD01000015">
    <property type="protein sequence ID" value="GAV20776.1"/>
    <property type="molecule type" value="Genomic_DNA"/>
</dbReference>
<comment type="caution">
    <text evidence="2">The sequence shown here is derived from an EMBL/GenBank/DDBJ whole genome shotgun (WGS) entry which is preliminary data.</text>
</comment>
<accession>A0A1L8CPC6</accession>